<dbReference type="GO" id="GO:0080120">
    <property type="term" value="P:CAAX-box protein maturation"/>
    <property type="evidence" value="ECO:0007669"/>
    <property type="project" value="UniProtKB-ARBA"/>
</dbReference>
<feature type="transmembrane region" description="Helical" evidence="1">
    <location>
        <begin position="281"/>
        <end position="298"/>
    </location>
</feature>
<evidence type="ECO:0000259" key="2">
    <source>
        <dbReference type="Pfam" id="PF02517"/>
    </source>
</evidence>
<dbReference type="Proteomes" id="UP001139971">
    <property type="component" value="Unassembled WGS sequence"/>
</dbReference>
<evidence type="ECO:0000313" key="4">
    <source>
        <dbReference type="Proteomes" id="UP001139971"/>
    </source>
</evidence>
<keyword evidence="4" id="KW-1185">Reference proteome</keyword>
<keyword evidence="1" id="KW-1133">Transmembrane helix</keyword>
<evidence type="ECO:0000313" key="3">
    <source>
        <dbReference type="EMBL" id="MDC8015210.1"/>
    </source>
</evidence>
<feature type="domain" description="CAAX prenyl protease 2/Lysostaphin resistance protein A-like" evidence="2">
    <location>
        <begin position="420"/>
        <end position="480"/>
    </location>
</feature>
<dbReference type="GO" id="GO:0004175">
    <property type="term" value="F:endopeptidase activity"/>
    <property type="evidence" value="ECO:0007669"/>
    <property type="project" value="UniProtKB-ARBA"/>
</dbReference>
<sequence>MMRLPERGRDVAGWIAYALAIVAAAACLDALAWQAWRAHLARDAARTILLLDRGDTPYRWAPRRERDLVAGRLFGSSAYEFDERGLRVEGNGETFQVGLPFAGAIDLAVYGRLELDAVDTPDAQTTLVVREALSGPMRFARLATGARMIDLASLPWTDEFGSAVSTPKRLAMLRVQARPPRGDAFRLTAARMVPMHERVYYAPWMPVAPGPINVAEPSADAVPRYALDDGQPLEAAMAQRDRLLLQAPAALFAAGVDAAERVDAAASALALRDADARPLDLRWPALALYVAALVALRLRPPRHARLRGALEAAGALAAPFGLVIGGFVGDNPDAWTALVATAALAFALSLRPVDNLPPWRWFGPPAAGFAPLATVVLAIGVAAWGHRAEDGFHWPDEIMLVRYLAWAALQQYLICVVLADRLSLVGLPQRWIAFAAALVFALLHTPNAALMLATFAGGLIWSATWVRHRALLPIVAAHVASATILLACLPPEILRSAEVSARFFL</sequence>
<comment type="caution">
    <text evidence="3">The sequence shown here is derived from an EMBL/GenBank/DDBJ whole genome shotgun (WGS) entry which is preliminary data.</text>
</comment>
<evidence type="ECO:0000256" key="1">
    <source>
        <dbReference type="SAM" id="Phobius"/>
    </source>
</evidence>
<accession>A0A9X4BIC6</accession>
<keyword evidence="1" id="KW-0472">Membrane</keyword>
<feature type="transmembrane region" description="Helical" evidence="1">
    <location>
        <begin position="334"/>
        <end position="353"/>
    </location>
</feature>
<dbReference type="PROSITE" id="PS51257">
    <property type="entry name" value="PROKAR_LIPOPROTEIN"/>
    <property type="match status" value="1"/>
</dbReference>
<feature type="transmembrane region" description="Helical" evidence="1">
    <location>
        <begin position="398"/>
        <end position="419"/>
    </location>
</feature>
<name>A0A9X4BIC6_9GAMM</name>
<protein>
    <recommendedName>
        <fullName evidence="2">CAAX prenyl protease 2/Lysostaphin resistance protein A-like domain-containing protein</fullName>
    </recommendedName>
</protein>
<feature type="transmembrane region" description="Helical" evidence="1">
    <location>
        <begin position="431"/>
        <end position="464"/>
    </location>
</feature>
<feature type="transmembrane region" description="Helical" evidence="1">
    <location>
        <begin position="470"/>
        <end position="489"/>
    </location>
</feature>
<gene>
    <name evidence="3" type="ORF">OD750_021925</name>
</gene>
<dbReference type="EMBL" id="JAOVZO020000020">
    <property type="protein sequence ID" value="MDC8015210.1"/>
    <property type="molecule type" value="Genomic_DNA"/>
</dbReference>
<proteinExistence type="predicted"/>
<feature type="transmembrane region" description="Helical" evidence="1">
    <location>
        <begin position="12"/>
        <end position="36"/>
    </location>
</feature>
<dbReference type="InterPro" id="IPR003675">
    <property type="entry name" value="Rce1/LyrA-like_dom"/>
</dbReference>
<dbReference type="AlphaFoldDB" id="A0A9X4BIC6"/>
<reference evidence="3" key="1">
    <citation type="submission" date="2023-02" db="EMBL/GenBank/DDBJ databases">
        <title>Tahibacter soli sp. nov. isolated from soil.</title>
        <authorList>
            <person name="Baek J.H."/>
            <person name="Lee J.K."/>
            <person name="Choi D.G."/>
            <person name="Jeon C.O."/>
        </authorList>
    </citation>
    <scope>NUCLEOTIDE SEQUENCE</scope>
    <source>
        <strain evidence="3">BL</strain>
    </source>
</reference>
<dbReference type="Pfam" id="PF02517">
    <property type="entry name" value="Rce1-like"/>
    <property type="match status" value="1"/>
</dbReference>
<keyword evidence="1" id="KW-0812">Transmembrane</keyword>
<organism evidence="3 4">
    <name type="scientific">Tahibacter soli</name>
    <dbReference type="NCBI Taxonomy" id="2983605"/>
    <lineage>
        <taxon>Bacteria</taxon>
        <taxon>Pseudomonadati</taxon>
        <taxon>Pseudomonadota</taxon>
        <taxon>Gammaproteobacteria</taxon>
        <taxon>Lysobacterales</taxon>
        <taxon>Rhodanobacteraceae</taxon>
        <taxon>Tahibacter</taxon>
    </lineage>
</organism>
<feature type="transmembrane region" description="Helical" evidence="1">
    <location>
        <begin position="310"/>
        <end position="328"/>
    </location>
</feature>
<feature type="transmembrane region" description="Helical" evidence="1">
    <location>
        <begin position="365"/>
        <end position="386"/>
    </location>
</feature>